<sequence>MVLQQPRPSQLSGPAHLHQNANGADHVTTCLRVLTVPGEARLRKHLDRKNTERALLFSTSVRSGDPHTEIAPL</sequence>
<dbReference type="AlphaFoldDB" id="A0A7J6ASD7"/>
<feature type="region of interest" description="Disordered" evidence="1">
    <location>
        <begin position="1"/>
        <end position="23"/>
    </location>
</feature>
<evidence type="ECO:0000313" key="2">
    <source>
        <dbReference type="EMBL" id="KAF4084921.1"/>
    </source>
</evidence>
<evidence type="ECO:0000313" key="3">
    <source>
        <dbReference type="Proteomes" id="UP000593565"/>
    </source>
</evidence>
<evidence type="ECO:0000256" key="1">
    <source>
        <dbReference type="SAM" id="MobiDB-lite"/>
    </source>
</evidence>
<dbReference type="Proteomes" id="UP000593565">
    <property type="component" value="Unassembled WGS sequence"/>
</dbReference>
<dbReference type="EMBL" id="JAAGNN010000009">
    <property type="protein sequence ID" value="KAF4084921.1"/>
    <property type="molecule type" value="Genomic_DNA"/>
</dbReference>
<keyword evidence="3" id="KW-1185">Reference proteome</keyword>
<comment type="caution">
    <text evidence="2">The sequence shown here is derived from an EMBL/GenBank/DDBJ whole genome shotgun (WGS) entry which is preliminary data.</text>
</comment>
<protein>
    <submittedName>
        <fullName evidence="2">Uncharacterized protein</fullName>
    </submittedName>
</protein>
<proteinExistence type="predicted"/>
<accession>A0A7J6ASD7</accession>
<organism evidence="2 3">
    <name type="scientific">Ameiurus melas</name>
    <name type="common">Black bullhead</name>
    <name type="synonym">Silurus melas</name>
    <dbReference type="NCBI Taxonomy" id="219545"/>
    <lineage>
        <taxon>Eukaryota</taxon>
        <taxon>Metazoa</taxon>
        <taxon>Chordata</taxon>
        <taxon>Craniata</taxon>
        <taxon>Vertebrata</taxon>
        <taxon>Euteleostomi</taxon>
        <taxon>Actinopterygii</taxon>
        <taxon>Neopterygii</taxon>
        <taxon>Teleostei</taxon>
        <taxon>Ostariophysi</taxon>
        <taxon>Siluriformes</taxon>
        <taxon>Ictaluridae</taxon>
        <taxon>Ameiurus</taxon>
    </lineage>
</organism>
<name>A0A7J6ASD7_AMEME</name>
<reference evidence="2 3" key="1">
    <citation type="submission" date="2020-02" db="EMBL/GenBank/DDBJ databases">
        <title>A chromosome-scale genome assembly of the black bullhead catfish (Ameiurus melas).</title>
        <authorList>
            <person name="Wen M."/>
            <person name="Zham M."/>
            <person name="Cabau C."/>
            <person name="Klopp C."/>
            <person name="Donnadieu C."/>
            <person name="Roques C."/>
            <person name="Bouchez O."/>
            <person name="Lampietro C."/>
            <person name="Jouanno E."/>
            <person name="Herpin A."/>
            <person name="Louis A."/>
            <person name="Berthelot C."/>
            <person name="Parey E."/>
            <person name="Roest-Crollius H."/>
            <person name="Braasch I."/>
            <person name="Postlethwait J."/>
            <person name="Robinson-Rechavi M."/>
            <person name="Echchiki A."/>
            <person name="Begum T."/>
            <person name="Montfort J."/>
            <person name="Schartl M."/>
            <person name="Bobe J."/>
            <person name="Guiguen Y."/>
        </authorList>
    </citation>
    <scope>NUCLEOTIDE SEQUENCE [LARGE SCALE GENOMIC DNA]</scope>
    <source>
        <strain evidence="2">M_S1</strain>
        <tissue evidence="2">Blood</tissue>
    </source>
</reference>
<feature type="compositionally biased region" description="Polar residues" evidence="1">
    <location>
        <begin position="1"/>
        <end position="12"/>
    </location>
</feature>
<gene>
    <name evidence="2" type="ORF">AMELA_G00111570</name>
</gene>